<dbReference type="SUPFAM" id="SSF160350">
    <property type="entry name" value="Rnp2-like"/>
    <property type="match status" value="1"/>
</dbReference>
<dbReference type="EMBL" id="KB822719">
    <property type="protein sequence ID" value="ETN41881.1"/>
    <property type="molecule type" value="Genomic_DNA"/>
</dbReference>
<dbReference type="GO" id="GO:0000172">
    <property type="term" value="C:ribonuclease MRP complex"/>
    <property type="evidence" value="ECO:0007669"/>
    <property type="project" value="TreeGrafter"/>
</dbReference>
<keyword evidence="4" id="KW-1185">Reference proteome</keyword>
<dbReference type="HOGENOM" id="CLU_086710_1_1_1"/>
<reference evidence="3 4" key="1">
    <citation type="submission" date="2013-03" db="EMBL/GenBank/DDBJ databases">
        <title>The Genome Sequence of Phialophora europaea CBS 101466.</title>
        <authorList>
            <consortium name="The Broad Institute Genomics Platform"/>
            <person name="Cuomo C."/>
            <person name="de Hoog S."/>
            <person name="Gorbushina A."/>
            <person name="Walker B."/>
            <person name="Young S.K."/>
            <person name="Zeng Q."/>
            <person name="Gargeya S."/>
            <person name="Fitzgerald M."/>
            <person name="Haas B."/>
            <person name="Abouelleil A."/>
            <person name="Allen A.W."/>
            <person name="Alvarado L."/>
            <person name="Arachchi H.M."/>
            <person name="Berlin A.M."/>
            <person name="Chapman S.B."/>
            <person name="Gainer-Dewar J."/>
            <person name="Goldberg J."/>
            <person name="Griggs A."/>
            <person name="Gujja S."/>
            <person name="Hansen M."/>
            <person name="Howarth C."/>
            <person name="Imamovic A."/>
            <person name="Ireland A."/>
            <person name="Larimer J."/>
            <person name="McCowan C."/>
            <person name="Murphy C."/>
            <person name="Pearson M."/>
            <person name="Poon T.W."/>
            <person name="Priest M."/>
            <person name="Roberts A."/>
            <person name="Saif S."/>
            <person name="Shea T."/>
            <person name="Sisk P."/>
            <person name="Sykes S."/>
            <person name="Wortman J."/>
            <person name="Nusbaum C."/>
            <person name="Birren B."/>
        </authorList>
    </citation>
    <scope>NUCLEOTIDE SEQUENCE [LARGE SCALE GENOMIC DNA]</scope>
    <source>
        <strain evidence="3 4">CBS 101466</strain>
    </source>
</reference>
<dbReference type="GO" id="GO:0001682">
    <property type="term" value="P:tRNA 5'-leader removal"/>
    <property type="evidence" value="ECO:0007669"/>
    <property type="project" value="InterPro"/>
</dbReference>
<protein>
    <submittedName>
        <fullName evidence="3">Uncharacterized protein</fullName>
    </submittedName>
</protein>
<dbReference type="PANTHER" id="PTHR15441:SF2">
    <property type="entry name" value="RIBONUCLEASE P_MRP PROTEIN SUBUNIT POP5"/>
    <property type="match status" value="1"/>
</dbReference>
<dbReference type="InParanoid" id="W2RZI8"/>
<dbReference type="OrthoDB" id="24745at2759"/>
<dbReference type="RefSeq" id="XP_008716390.1">
    <property type="nucleotide sequence ID" value="XM_008718168.1"/>
</dbReference>
<dbReference type="InterPro" id="IPR038085">
    <property type="entry name" value="Rnp2-like_sf"/>
</dbReference>
<dbReference type="Pfam" id="PF01900">
    <property type="entry name" value="RNase_P_Rpp14"/>
    <property type="match status" value="1"/>
</dbReference>
<dbReference type="Proteomes" id="UP000030752">
    <property type="component" value="Unassembled WGS sequence"/>
</dbReference>
<evidence type="ECO:0000313" key="4">
    <source>
        <dbReference type="Proteomes" id="UP000030752"/>
    </source>
</evidence>
<dbReference type="GO" id="GO:0033204">
    <property type="term" value="F:ribonuclease P RNA binding"/>
    <property type="evidence" value="ECO:0007669"/>
    <property type="project" value="TreeGrafter"/>
</dbReference>
<dbReference type="GO" id="GO:0030681">
    <property type="term" value="C:multimeric ribonuclease P complex"/>
    <property type="evidence" value="ECO:0007669"/>
    <property type="project" value="TreeGrafter"/>
</dbReference>
<dbReference type="eggNOG" id="KOG4639">
    <property type="taxonomic scope" value="Eukaryota"/>
</dbReference>
<name>W2RZI8_CYPE1</name>
<dbReference type="HAMAP" id="MF_00755">
    <property type="entry name" value="RNase_P_2"/>
    <property type="match status" value="1"/>
</dbReference>
<accession>W2RZI8</accession>
<dbReference type="VEuPathDB" id="FungiDB:HMPREF1541_03820"/>
<comment type="similarity">
    <text evidence="1">Belongs to the eukaryotic/archaeal RNase P protein component 2 family.</text>
</comment>
<evidence type="ECO:0000256" key="2">
    <source>
        <dbReference type="ARBA" id="ARBA00022694"/>
    </source>
</evidence>
<dbReference type="STRING" id="1220924.W2RZI8"/>
<evidence type="ECO:0000313" key="3">
    <source>
        <dbReference type="EMBL" id="ETN41881.1"/>
    </source>
</evidence>
<dbReference type="AlphaFoldDB" id="W2RZI8"/>
<dbReference type="GeneID" id="19971159"/>
<proteinExistence type="inferred from homology"/>
<evidence type="ECO:0000256" key="1">
    <source>
        <dbReference type="ARBA" id="ARBA00010800"/>
    </source>
</evidence>
<dbReference type="InterPro" id="IPR002759">
    <property type="entry name" value="Pop5/Rpp14/Rnp2-like"/>
</dbReference>
<keyword evidence="2" id="KW-0819">tRNA processing</keyword>
<dbReference type="Gene3D" id="3.30.70.3250">
    <property type="entry name" value="Ribonuclease P, Pop5 subunit"/>
    <property type="match status" value="1"/>
</dbReference>
<gene>
    <name evidence="3" type="ORF">HMPREF1541_03820</name>
</gene>
<organism evidence="3 4">
    <name type="scientific">Cyphellophora europaea (strain CBS 101466)</name>
    <name type="common">Phialophora europaea</name>
    <dbReference type="NCBI Taxonomy" id="1220924"/>
    <lineage>
        <taxon>Eukaryota</taxon>
        <taxon>Fungi</taxon>
        <taxon>Dikarya</taxon>
        <taxon>Ascomycota</taxon>
        <taxon>Pezizomycotina</taxon>
        <taxon>Eurotiomycetes</taxon>
        <taxon>Chaetothyriomycetidae</taxon>
        <taxon>Chaetothyriales</taxon>
        <taxon>Cyphellophoraceae</taxon>
        <taxon>Cyphellophora</taxon>
    </lineage>
</organism>
<dbReference type="FunCoup" id="W2RZI8">
    <property type="interactions" value="250"/>
</dbReference>
<dbReference type="GO" id="GO:0005730">
    <property type="term" value="C:nucleolus"/>
    <property type="evidence" value="ECO:0007669"/>
    <property type="project" value="TreeGrafter"/>
</dbReference>
<sequence>MVRIKHRYLLFNILYPEAATSDVKTTDPPYLAFHAPSPGHLTGGLVLNALRASIAAHFGDVGVGLASASLKVVYFSPATSTAIVRCPRQHFRLVWAALTYMTEVPGTKFAPSKKCVVQVVRASGTIRKSEEELLRRTKRDIVRVKEWEEGAAEDTGILARLLAANAPPESQQHLLDETLMSIDEDDDMSE</sequence>
<dbReference type="PANTHER" id="PTHR15441">
    <property type="entry name" value="RIBONUCLEASE P PROTEIN SUBUNIT P14"/>
    <property type="match status" value="1"/>
</dbReference>